<feature type="domain" description="Proliferating cell nuclear antigen PCNA C-terminal" evidence="5">
    <location>
        <begin position="121"/>
        <end position="236"/>
    </location>
</feature>
<dbReference type="InterPro" id="IPR022649">
    <property type="entry name" value="Pr_cel_nuc_antig_C"/>
</dbReference>
<evidence type="ECO:0000256" key="2">
    <source>
        <dbReference type="ARBA" id="ARBA00023125"/>
    </source>
</evidence>
<evidence type="ECO:0000256" key="1">
    <source>
        <dbReference type="ARBA" id="ARBA00010462"/>
    </source>
</evidence>
<dbReference type="InterPro" id="IPR022648">
    <property type="entry name" value="Pr_cel_nuc_antig_N"/>
</dbReference>
<evidence type="ECO:0000259" key="5">
    <source>
        <dbReference type="Pfam" id="PF02747"/>
    </source>
</evidence>
<dbReference type="PRINTS" id="PR00339">
    <property type="entry name" value="PCNACYCLIN"/>
</dbReference>
<dbReference type="GO" id="GO:0030337">
    <property type="term" value="F:DNA polymerase processivity factor activity"/>
    <property type="evidence" value="ECO:0007669"/>
    <property type="project" value="InterPro"/>
</dbReference>
<dbReference type="Pfam" id="PF00705">
    <property type="entry name" value="PCNA_N"/>
    <property type="match status" value="1"/>
</dbReference>
<sequence length="246" mass="26405">MVEATFATAAELLGVVDAVRGLLSHATFDCNAVAVRLQGMDAERVMLVDLRLGRAGFARYACERKVSFSVPMHGLFRVLRAVDPREQLTLRVDAPDNHVHFTQRARALTLAQVSLDVERLGVPTAKPDCALTVHSSELARACRDLQRLGATTMELAAGSAGLRLAADAGGGVRGAVILRTPPARPLAQEFAVDYLTTLARASNLDASVEVGLTANMPLRLRFRVGSHGALDLYLAPLARSDRKDAQ</sequence>
<proteinExistence type="inferred from homology"/>
<dbReference type="GO" id="GO:0006272">
    <property type="term" value="P:leading strand elongation"/>
    <property type="evidence" value="ECO:0007669"/>
    <property type="project" value="TreeGrafter"/>
</dbReference>
<dbReference type="Pfam" id="PF02747">
    <property type="entry name" value="PCNA_C"/>
    <property type="match status" value="1"/>
</dbReference>
<dbReference type="CDD" id="cd00577">
    <property type="entry name" value="PCNA"/>
    <property type="match status" value="1"/>
</dbReference>
<dbReference type="SUPFAM" id="SSF55979">
    <property type="entry name" value="DNA clamp"/>
    <property type="match status" value="2"/>
</dbReference>
<dbReference type="InterPro" id="IPR046938">
    <property type="entry name" value="DNA_clamp_sf"/>
</dbReference>
<dbReference type="PANTHER" id="PTHR11352">
    <property type="entry name" value="PROLIFERATING CELL NUCLEAR ANTIGEN"/>
    <property type="match status" value="1"/>
</dbReference>
<dbReference type="EMBL" id="MH797002">
    <property type="protein sequence ID" value="AYW35448.1"/>
    <property type="molecule type" value="Genomic_DNA"/>
</dbReference>
<dbReference type="InterPro" id="IPR000730">
    <property type="entry name" value="Pr_cel_nuc_antig"/>
</dbReference>
<dbReference type="Gene3D" id="3.10.150.10">
    <property type="entry name" value="DNA Polymerase III, subunit A, domain 2"/>
    <property type="match status" value="2"/>
</dbReference>
<reference evidence="8" key="2">
    <citation type="submission" date="2018-03" db="EMBL/GenBank/DDBJ databases">
        <title>Whole genome comparison of nucleopolyhedroviruses isolated from saturniine wild silkworms in Asian countries.</title>
        <authorList>
            <person name="Sasaki K."/>
            <person name="Kajiura Z."/>
            <person name="Ponnuvel K.M."/>
            <person name="Kobayashi J."/>
        </authorList>
    </citation>
    <scope>NUCLEOTIDE SEQUENCE</scope>
    <source>
        <strain evidence="8">Manipur</strain>
    </source>
</reference>
<reference evidence="7" key="3">
    <citation type="submission" date="2018-08" db="EMBL/GenBank/DDBJ databases">
        <title>Genetic characterization of an alphabaculovirus causing tiger band disease in the oak tasar silkworm, Antheraea proylei.</title>
        <authorList>
            <person name="Tourangbam S."/>
            <person name="Malcolm F.J."/>
            <person name="Luikham R."/>
            <person name="Kshetrimayum M."/>
            <person name="Yumnam R."/>
            <person name="Rajkumari L."/>
        </authorList>
    </citation>
    <scope>NUCLEOTIDE SEQUENCE</scope>
    <source>
        <strain evidence="7">TkhulenIBD</strain>
    </source>
</reference>
<dbReference type="NCBIfam" id="TIGR00590">
    <property type="entry name" value="pcna"/>
    <property type="match status" value="1"/>
</dbReference>
<comment type="similarity">
    <text evidence="1 3">Belongs to the PCNA family.</text>
</comment>
<evidence type="ECO:0000259" key="4">
    <source>
        <dbReference type="Pfam" id="PF00705"/>
    </source>
</evidence>
<evidence type="ECO:0000313" key="6">
    <source>
        <dbReference type="EMBL" id="AWD33621.1"/>
    </source>
</evidence>
<evidence type="ECO:0000313" key="8">
    <source>
        <dbReference type="EMBL" id="BBD50864.1"/>
    </source>
</evidence>
<accession>A0A2Z6C619</accession>
<dbReference type="PROSITE" id="PS01251">
    <property type="entry name" value="PCNA_1"/>
    <property type="match status" value="1"/>
</dbReference>
<dbReference type="EMBL" id="KY979487">
    <property type="protein sequence ID" value="AWD33621.1"/>
    <property type="molecule type" value="Genomic_DNA"/>
</dbReference>
<gene>
    <name evidence="8" type="primary">pcna</name>
</gene>
<evidence type="ECO:0000256" key="3">
    <source>
        <dbReference type="RuleBase" id="RU003671"/>
    </source>
</evidence>
<dbReference type="EMBL" id="LC375539">
    <property type="protein sequence ID" value="BBD50864.1"/>
    <property type="molecule type" value="Genomic_DNA"/>
</dbReference>
<protein>
    <submittedName>
        <fullName evidence="6 7">PCNA</fullName>
    </submittedName>
    <submittedName>
        <fullName evidence="8">Proliferating cell nuclear antigen</fullName>
    </submittedName>
</protein>
<organism evidence="8">
    <name type="scientific">Antheraea proylei nucleopolyhedrovirus</name>
    <dbReference type="NCBI Taxonomy" id="2126611"/>
    <lineage>
        <taxon>Viruses</taxon>
        <taxon>Viruses incertae sedis</taxon>
        <taxon>Naldaviricetes</taxon>
        <taxon>Lefavirales</taxon>
        <taxon>Baculoviridae</taxon>
        <taxon>Alphabaculovirus</taxon>
        <taxon>Alphabaculovirus anpernyi</taxon>
    </lineage>
</organism>
<dbReference type="PANTHER" id="PTHR11352:SF0">
    <property type="entry name" value="PROLIFERATING CELL NUCLEAR ANTIGEN"/>
    <property type="match status" value="1"/>
</dbReference>
<feature type="domain" description="Proliferating cell nuclear antigen PCNA N-terminal" evidence="4">
    <location>
        <begin position="1"/>
        <end position="103"/>
    </location>
</feature>
<dbReference type="GO" id="GO:0003677">
    <property type="term" value="F:DNA binding"/>
    <property type="evidence" value="ECO:0007669"/>
    <property type="project" value="UniProtKB-KW"/>
</dbReference>
<dbReference type="GO" id="GO:0006275">
    <property type="term" value="P:regulation of DNA replication"/>
    <property type="evidence" value="ECO:0007669"/>
    <property type="project" value="InterPro"/>
</dbReference>
<reference evidence="6" key="1">
    <citation type="submission" date="2017-04" db="EMBL/GenBank/DDBJ databases">
        <title>The complete genome of tiger band disease causing alphabaculovirus from temperate tasar silkworm, Antheraea proylie J (Lepidoptera: Saturniidae).</title>
        <authorList>
            <person name="Shantibala T."/>
            <person name="Fraser M.J."/>
            <person name="Reeta L."/>
            <person name="Rajlakshmi Y."/>
            <person name="Miranda K."/>
            <person name="Lokeshwari R.K."/>
        </authorList>
    </citation>
    <scope>NUCLEOTIDE SEQUENCE</scope>
    <source>
        <strain evidence="6">Manipur</strain>
    </source>
</reference>
<name>A0A2Z6C619_NPVAP</name>
<keyword evidence="3" id="KW-0235">DNA replication</keyword>
<evidence type="ECO:0000313" key="7">
    <source>
        <dbReference type="EMBL" id="AYW35448.1"/>
    </source>
</evidence>
<keyword evidence="2 3" id="KW-0238">DNA-binding</keyword>
<dbReference type="InterPro" id="IPR022659">
    <property type="entry name" value="Pr_cel_nuc_antig_CS"/>
</dbReference>